<dbReference type="InterPro" id="IPR036097">
    <property type="entry name" value="HisK_dim/P_sf"/>
</dbReference>
<comment type="subcellular location">
    <subcellularLocation>
        <location evidence="2">Cell membrane</location>
    </subcellularLocation>
</comment>
<evidence type="ECO:0000256" key="7">
    <source>
        <dbReference type="ARBA" id="ARBA00023012"/>
    </source>
</evidence>
<dbReference type="OrthoDB" id="9757990at2"/>
<evidence type="ECO:0000256" key="3">
    <source>
        <dbReference type="ARBA" id="ARBA00012438"/>
    </source>
</evidence>
<feature type="transmembrane region" description="Helical" evidence="8">
    <location>
        <begin position="142"/>
        <end position="161"/>
    </location>
</feature>
<sequence length="583" mass="63284">MTDRARPAARPSSSRRRLMESLNRWTERAGWVVSPTRGTTSKQLYFTAFMLGTTLLIAISHPELVLAPPYLVALGVLAGTTVLAVVIEWDARPPAWSVLVPVLDILSVALMRDMLRDSSIAVSLLVLLPVLWLAARARLLGVVISVVAVTALIALPALVRAPHIDSLVIVHSLLLPFIVLQMGLLTVGALSLLDGQNHRLASALQEQESLLDAAATSEKLLHNIIDSVDVGIVVVDRDGNDLLMNRAQHRIHALATPEEDHDPDEARLLVRYPGTSTPIPPPQRPVRRAVMQETFDNYVVDIGPPGRGAVAFSTSARQILDRQGARSGAVVVFSDVTTYIETVRSQERFVAAVSHELRTPLTSVIGYLELARDDLDLSKETASYLQVANRNAEQLLLIVQDLLADQVARSGTQELVLRPRRLSEIAQQAAESFALRAEEQGIALELDLEETPELPLDEQRLQQAVGNLLSNALKYTARGGTVLMRTGVRGTQVELNVIDSGMGMSDQEQTNLFTPYYRTRTARDSAIAGHGIGLSLTRQIVVGHGGQISVRSRPGEGSAFTLHFALDGTERAGGATARSEAPE</sequence>
<gene>
    <name evidence="10" type="ORF">CFK39_06370</name>
</gene>
<dbReference type="PROSITE" id="PS50109">
    <property type="entry name" value="HIS_KIN"/>
    <property type="match status" value="1"/>
</dbReference>
<dbReference type="EMBL" id="CP022316">
    <property type="protein sequence ID" value="ASK65519.1"/>
    <property type="molecule type" value="Genomic_DNA"/>
</dbReference>
<keyword evidence="8" id="KW-0472">Membrane</keyword>
<dbReference type="KEGG" id="brv:CFK39_06370"/>
<evidence type="ECO:0000256" key="5">
    <source>
        <dbReference type="ARBA" id="ARBA00022679"/>
    </source>
</evidence>
<dbReference type="PANTHER" id="PTHR43547">
    <property type="entry name" value="TWO-COMPONENT HISTIDINE KINASE"/>
    <property type="match status" value="1"/>
</dbReference>
<organism evidence="10 11">
    <name type="scientific">Brachybacterium avium</name>
    <dbReference type="NCBI Taxonomy" id="2017485"/>
    <lineage>
        <taxon>Bacteria</taxon>
        <taxon>Bacillati</taxon>
        <taxon>Actinomycetota</taxon>
        <taxon>Actinomycetes</taxon>
        <taxon>Micrococcales</taxon>
        <taxon>Dermabacteraceae</taxon>
        <taxon>Brachybacterium</taxon>
    </lineage>
</organism>
<dbReference type="PANTHER" id="PTHR43547:SF2">
    <property type="entry name" value="HYBRID SIGNAL TRANSDUCTION HISTIDINE KINASE C"/>
    <property type="match status" value="1"/>
</dbReference>
<keyword evidence="4" id="KW-0597">Phosphoprotein</keyword>
<dbReference type="Gene3D" id="3.30.565.10">
    <property type="entry name" value="Histidine kinase-like ATPase, C-terminal domain"/>
    <property type="match status" value="1"/>
</dbReference>
<evidence type="ECO:0000256" key="2">
    <source>
        <dbReference type="ARBA" id="ARBA00004236"/>
    </source>
</evidence>
<dbReference type="PRINTS" id="PR00344">
    <property type="entry name" value="BCTRLSENSOR"/>
</dbReference>
<dbReference type="FunFam" id="3.30.565.10:FF:000006">
    <property type="entry name" value="Sensor histidine kinase WalK"/>
    <property type="match status" value="1"/>
</dbReference>
<dbReference type="SUPFAM" id="SSF55874">
    <property type="entry name" value="ATPase domain of HSP90 chaperone/DNA topoisomerase II/histidine kinase"/>
    <property type="match status" value="1"/>
</dbReference>
<keyword evidence="7" id="KW-0902">Two-component regulatory system</keyword>
<feature type="domain" description="Histidine kinase" evidence="9">
    <location>
        <begin position="352"/>
        <end position="568"/>
    </location>
</feature>
<keyword evidence="8" id="KW-0812">Transmembrane</keyword>
<protein>
    <recommendedName>
        <fullName evidence="3">histidine kinase</fullName>
        <ecNumber evidence="3">2.7.13.3</ecNumber>
    </recommendedName>
</protein>
<dbReference type="AlphaFoldDB" id="A0A220UBH4"/>
<evidence type="ECO:0000256" key="4">
    <source>
        <dbReference type="ARBA" id="ARBA00022553"/>
    </source>
</evidence>
<dbReference type="InterPro" id="IPR003594">
    <property type="entry name" value="HATPase_dom"/>
</dbReference>
<dbReference type="InterPro" id="IPR003661">
    <property type="entry name" value="HisK_dim/P_dom"/>
</dbReference>
<dbReference type="Gene3D" id="1.10.287.130">
    <property type="match status" value="1"/>
</dbReference>
<feature type="transmembrane region" description="Helical" evidence="8">
    <location>
        <begin position="67"/>
        <end position="87"/>
    </location>
</feature>
<keyword evidence="5" id="KW-0808">Transferase</keyword>
<feature type="transmembrane region" description="Helical" evidence="8">
    <location>
        <begin position="118"/>
        <end position="135"/>
    </location>
</feature>
<evidence type="ECO:0000313" key="10">
    <source>
        <dbReference type="EMBL" id="ASK65519.1"/>
    </source>
</evidence>
<keyword evidence="8" id="KW-1133">Transmembrane helix</keyword>
<dbReference type="GO" id="GO:0000155">
    <property type="term" value="F:phosphorelay sensor kinase activity"/>
    <property type="evidence" value="ECO:0007669"/>
    <property type="project" value="InterPro"/>
</dbReference>
<name>A0A220UBH4_9MICO</name>
<evidence type="ECO:0000256" key="1">
    <source>
        <dbReference type="ARBA" id="ARBA00000085"/>
    </source>
</evidence>
<dbReference type="Pfam" id="PF00512">
    <property type="entry name" value="HisKA"/>
    <property type="match status" value="1"/>
</dbReference>
<dbReference type="GO" id="GO:0005886">
    <property type="term" value="C:plasma membrane"/>
    <property type="evidence" value="ECO:0007669"/>
    <property type="project" value="UniProtKB-SubCell"/>
</dbReference>
<dbReference type="SMART" id="SM00387">
    <property type="entry name" value="HATPase_c"/>
    <property type="match status" value="1"/>
</dbReference>
<dbReference type="CDD" id="cd00082">
    <property type="entry name" value="HisKA"/>
    <property type="match status" value="1"/>
</dbReference>
<dbReference type="Proteomes" id="UP000198398">
    <property type="component" value="Chromosome"/>
</dbReference>
<accession>A0A220UBH4</accession>
<comment type="catalytic activity">
    <reaction evidence="1">
        <text>ATP + protein L-histidine = ADP + protein N-phospho-L-histidine.</text>
        <dbReference type="EC" id="2.7.13.3"/>
    </reaction>
</comment>
<dbReference type="SUPFAM" id="SSF55785">
    <property type="entry name" value="PYP-like sensor domain (PAS domain)"/>
    <property type="match status" value="1"/>
</dbReference>
<dbReference type="InterPro" id="IPR035965">
    <property type="entry name" value="PAS-like_dom_sf"/>
</dbReference>
<evidence type="ECO:0000259" key="9">
    <source>
        <dbReference type="PROSITE" id="PS50109"/>
    </source>
</evidence>
<reference evidence="11" key="1">
    <citation type="submission" date="2017-07" db="EMBL/GenBank/DDBJ databases">
        <title>Brachybacterium sp. VR2415.</title>
        <authorList>
            <person name="Tak E.J."/>
            <person name="Bae J.-W."/>
        </authorList>
    </citation>
    <scope>NUCLEOTIDE SEQUENCE [LARGE SCALE GENOMIC DNA]</scope>
    <source>
        <strain evidence="11">VR2415</strain>
    </source>
</reference>
<dbReference type="SUPFAM" id="SSF47384">
    <property type="entry name" value="Homodimeric domain of signal transducing histidine kinase"/>
    <property type="match status" value="1"/>
</dbReference>
<dbReference type="Pfam" id="PF02518">
    <property type="entry name" value="HATPase_c"/>
    <property type="match status" value="1"/>
</dbReference>
<feature type="transmembrane region" description="Helical" evidence="8">
    <location>
        <begin position="173"/>
        <end position="193"/>
    </location>
</feature>
<dbReference type="Gene3D" id="3.30.450.20">
    <property type="entry name" value="PAS domain"/>
    <property type="match status" value="1"/>
</dbReference>
<dbReference type="InterPro" id="IPR036890">
    <property type="entry name" value="HATPase_C_sf"/>
</dbReference>
<evidence type="ECO:0000256" key="6">
    <source>
        <dbReference type="ARBA" id="ARBA00022777"/>
    </source>
</evidence>
<dbReference type="InterPro" id="IPR005467">
    <property type="entry name" value="His_kinase_dom"/>
</dbReference>
<evidence type="ECO:0000313" key="11">
    <source>
        <dbReference type="Proteomes" id="UP000198398"/>
    </source>
</evidence>
<dbReference type="EC" id="2.7.13.3" evidence="3"/>
<dbReference type="SMART" id="SM00388">
    <property type="entry name" value="HisKA"/>
    <property type="match status" value="1"/>
</dbReference>
<keyword evidence="6" id="KW-0418">Kinase</keyword>
<dbReference type="InterPro" id="IPR004358">
    <property type="entry name" value="Sig_transdc_His_kin-like_C"/>
</dbReference>
<feature type="transmembrane region" description="Helical" evidence="8">
    <location>
        <begin position="44"/>
        <end position="61"/>
    </location>
</feature>
<proteinExistence type="predicted"/>
<evidence type="ECO:0000256" key="8">
    <source>
        <dbReference type="SAM" id="Phobius"/>
    </source>
</evidence>
<keyword evidence="11" id="KW-1185">Reference proteome</keyword>